<name>A0A5A9G6Q8_AZOLI</name>
<feature type="domain" description="PDZ" evidence="2">
    <location>
        <begin position="141"/>
        <end position="233"/>
    </location>
</feature>
<keyword evidence="4" id="KW-1185">Reference proteome</keyword>
<dbReference type="InterPro" id="IPR036034">
    <property type="entry name" value="PDZ_sf"/>
</dbReference>
<comment type="caution">
    <text evidence="3">The sequence shown here is derived from an EMBL/GenBank/DDBJ whole genome shotgun (WGS) entry which is preliminary data.</text>
</comment>
<proteinExistence type="predicted"/>
<dbReference type="SMART" id="SM00228">
    <property type="entry name" value="PDZ"/>
    <property type="match status" value="1"/>
</dbReference>
<dbReference type="PROSITE" id="PS51257">
    <property type="entry name" value="PROKAR_LIPOPROTEIN"/>
    <property type="match status" value="1"/>
</dbReference>
<dbReference type="RefSeq" id="WP_149235027.1">
    <property type="nucleotide sequence ID" value="NZ_VTTN01000023.1"/>
</dbReference>
<dbReference type="InterPro" id="IPR001478">
    <property type="entry name" value="PDZ"/>
</dbReference>
<gene>
    <name evidence="3" type="ORF">FZ942_31655</name>
</gene>
<reference evidence="3 4" key="1">
    <citation type="submission" date="2019-08" db="EMBL/GenBank/DDBJ databases">
        <authorList>
            <person name="Grouzdev D."/>
            <person name="Tikhonova E."/>
            <person name="Kravchenko I."/>
        </authorList>
    </citation>
    <scope>NUCLEOTIDE SEQUENCE [LARGE SCALE GENOMIC DNA]</scope>
    <source>
        <strain evidence="3 4">59b</strain>
    </source>
</reference>
<dbReference type="EMBL" id="VTTN01000023">
    <property type="protein sequence ID" value="KAA0590243.1"/>
    <property type="molecule type" value="Genomic_DNA"/>
</dbReference>
<dbReference type="Pfam" id="PF00595">
    <property type="entry name" value="PDZ"/>
    <property type="match status" value="1"/>
</dbReference>
<feature type="signal peptide" evidence="1">
    <location>
        <begin position="1"/>
        <end position="28"/>
    </location>
</feature>
<evidence type="ECO:0000259" key="2">
    <source>
        <dbReference type="PROSITE" id="PS50106"/>
    </source>
</evidence>
<evidence type="ECO:0000256" key="1">
    <source>
        <dbReference type="SAM" id="SignalP"/>
    </source>
</evidence>
<dbReference type="Gene3D" id="2.30.42.10">
    <property type="match status" value="1"/>
</dbReference>
<evidence type="ECO:0000313" key="3">
    <source>
        <dbReference type="EMBL" id="KAA0590243.1"/>
    </source>
</evidence>
<accession>A0A5A9G6Q8</accession>
<dbReference type="OrthoDB" id="7302402at2"/>
<protein>
    <submittedName>
        <fullName evidence="3">PDZ domain-containing protein</fullName>
    </submittedName>
</protein>
<organism evidence="3 4">
    <name type="scientific">Azospirillum lipoferum</name>
    <dbReference type="NCBI Taxonomy" id="193"/>
    <lineage>
        <taxon>Bacteria</taxon>
        <taxon>Pseudomonadati</taxon>
        <taxon>Pseudomonadota</taxon>
        <taxon>Alphaproteobacteria</taxon>
        <taxon>Rhodospirillales</taxon>
        <taxon>Azospirillaceae</taxon>
        <taxon>Azospirillum</taxon>
    </lineage>
</organism>
<dbReference type="AlphaFoldDB" id="A0A5A9G6Q8"/>
<sequence length="379" mass="38756">MQHVRTGASTWMAVLVVASGAAVLSGCAGDPVGLAIGAAGTVSAPSEASQVAETASYYRGTSCQALAILLQTNTDSLSSVPPAYRQSMSINVQALRQVMAEQRCPATGAGAVSGVGSTLAPSATVGSKGMGGAVTGTPPGPATVQASEPQGKVGMSVAPVTAQVAQAVGLEAPRGLVVMELMPGQAADVSGIWSGDVILEVRGVVVGDPVQMRRVLGVVPDGQSVTVKLWRGRELREVVVGPVASNTPALPAGVVYADAPALAASVRERSCVAQLMTSGTLASGVRSSLFTVRNNGSEAESAKVTAAFLLAAQKAQPGKWLTPHPRPNCNRDSTVCTSVNTDSEILTMLCRTEREEGARVYESLRQSRSLTELAWSPPP</sequence>
<keyword evidence="1" id="KW-0732">Signal</keyword>
<evidence type="ECO:0000313" key="4">
    <source>
        <dbReference type="Proteomes" id="UP000324927"/>
    </source>
</evidence>
<dbReference type="PROSITE" id="PS50106">
    <property type="entry name" value="PDZ"/>
    <property type="match status" value="1"/>
</dbReference>
<feature type="chain" id="PRO_5022663105" evidence="1">
    <location>
        <begin position="29"/>
        <end position="379"/>
    </location>
</feature>
<dbReference type="SUPFAM" id="SSF50156">
    <property type="entry name" value="PDZ domain-like"/>
    <property type="match status" value="1"/>
</dbReference>
<dbReference type="Proteomes" id="UP000324927">
    <property type="component" value="Unassembled WGS sequence"/>
</dbReference>